<dbReference type="Gene3D" id="3.40.50.2300">
    <property type="match status" value="2"/>
</dbReference>
<reference evidence="6 7" key="1">
    <citation type="submission" date="2019-03" db="EMBL/GenBank/DDBJ databases">
        <title>Metabolic potential of uncultured bacteria and archaea associated with petroleum seepage in deep-sea sediments.</title>
        <authorList>
            <person name="Dong X."/>
            <person name="Hubert C."/>
        </authorList>
    </citation>
    <scope>NUCLEOTIDE SEQUENCE [LARGE SCALE GENOMIC DNA]</scope>
    <source>
        <strain evidence="6">E44_bin92</strain>
    </source>
</reference>
<dbReference type="GO" id="GO:0006865">
    <property type="term" value="P:amino acid transport"/>
    <property type="evidence" value="ECO:0007669"/>
    <property type="project" value="UniProtKB-KW"/>
</dbReference>
<keyword evidence="3" id="KW-0732">Signal</keyword>
<dbReference type="AlphaFoldDB" id="A0A523QI41"/>
<dbReference type="InterPro" id="IPR028081">
    <property type="entry name" value="Leu-bd"/>
</dbReference>
<dbReference type="CDD" id="cd19980">
    <property type="entry name" value="PBP1_ABC_ligand_binding-like"/>
    <property type="match status" value="1"/>
</dbReference>
<evidence type="ECO:0000256" key="2">
    <source>
        <dbReference type="ARBA" id="ARBA00022448"/>
    </source>
</evidence>
<dbReference type="SUPFAM" id="SSF53822">
    <property type="entry name" value="Periplasmic binding protein-like I"/>
    <property type="match status" value="1"/>
</dbReference>
<evidence type="ECO:0000313" key="7">
    <source>
        <dbReference type="Proteomes" id="UP000320781"/>
    </source>
</evidence>
<dbReference type="Proteomes" id="UP000320781">
    <property type="component" value="Unassembled WGS sequence"/>
</dbReference>
<dbReference type="PANTHER" id="PTHR30483">
    <property type="entry name" value="LEUCINE-SPECIFIC-BINDING PROTEIN"/>
    <property type="match status" value="1"/>
</dbReference>
<dbReference type="EMBL" id="SOKU01000243">
    <property type="protein sequence ID" value="TES85224.1"/>
    <property type="molecule type" value="Genomic_DNA"/>
</dbReference>
<comment type="caution">
    <text evidence="6">The sequence shown here is derived from an EMBL/GenBank/DDBJ whole genome shotgun (WGS) entry which is preliminary data.</text>
</comment>
<keyword evidence="2" id="KW-0813">Transport</keyword>
<comment type="similarity">
    <text evidence="1">Belongs to the leucine-binding protein family.</text>
</comment>
<keyword evidence="4" id="KW-0029">Amino-acid transport</keyword>
<dbReference type="Pfam" id="PF13458">
    <property type="entry name" value="Peripla_BP_6"/>
    <property type="match status" value="1"/>
</dbReference>
<name>A0A523QI41_UNCAE</name>
<dbReference type="InterPro" id="IPR051010">
    <property type="entry name" value="BCAA_transport"/>
</dbReference>
<dbReference type="PRINTS" id="PR00337">
    <property type="entry name" value="LEUILEVALBP"/>
</dbReference>
<accession>A0A523QI41</accession>
<evidence type="ECO:0000256" key="3">
    <source>
        <dbReference type="ARBA" id="ARBA00022729"/>
    </source>
</evidence>
<evidence type="ECO:0000313" key="6">
    <source>
        <dbReference type="EMBL" id="TES85224.1"/>
    </source>
</evidence>
<dbReference type="InterPro" id="IPR000709">
    <property type="entry name" value="Leu_Ile_Val-bd"/>
</dbReference>
<gene>
    <name evidence="6" type="ORF">E3J95_04915</name>
</gene>
<dbReference type="PANTHER" id="PTHR30483:SF6">
    <property type="entry name" value="PERIPLASMIC BINDING PROTEIN OF ABC TRANSPORTER FOR NATURAL AMINO ACIDS"/>
    <property type="match status" value="1"/>
</dbReference>
<proteinExistence type="inferred from homology"/>
<feature type="domain" description="Leucine-binding protein" evidence="5">
    <location>
        <begin position="30"/>
        <end position="367"/>
    </location>
</feature>
<protein>
    <submittedName>
        <fullName evidence="6">ABC transporter substrate-binding protein</fullName>
    </submittedName>
</protein>
<evidence type="ECO:0000256" key="1">
    <source>
        <dbReference type="ARBA" id="ARBA00010062"/>
    </source>
</evidence>
<sequence>MNWRKVLVAFLVVGLISGVLSGFVAAQEPILMGIYQPLSGPSAYYGQTAVNGARLAVREINEAGGILGRRVILVEEDDAGDVTVTISAVKKLILRDKVVAIIGDYYSSCTSAGMEVCAKYKVPDITGISTAPDITRRGNQWIFRTVATDAMNAVSYARYMREELRNKTFVFMANNVEFGRDAVKAYRPILEDFGAEILGELYFSPHDVDFRAQITKIKGMNPDVITMVSEGVAGALFCKQARELGEDATIMGIGTQAEDEFVRTAGAGAEGVYCATSYVAAIDTPENKVFVKKYRDLFREDPTEYSLAGYRNVYVYKQAIERAGVTDPVKIRDALTQTDYMDISGPIRFDETNQAHPWVFITKVVNGKLTIAKKAEAAKV</sequence>
<evidence type="ECO:0000259" key="5">
    <source>
        <dbReference type="Pfam" id="PF13458"/>
    </source>
</evidence>
<dbReference type="InterPro" id="IPR028082">
    <property type="entry name" value="Peripla_BP_I"/>
</dbReference>
<evidence type="ECO:0000256" key="4">
    <source>
        <dbReference type="ARBA" id="ARBA00022970"/>
    </source>
</evidence>
<organism evidence="6 7">
    <name type="scientific">Aerophobetes bacterium</name>
    <dbReference type="NCBI Taxonomy" id="2030807"/>
    <lineage>
        <taxon>Bacteria</taxon>
        <taxon>Candidatus Aerophobota</taxon>
    </lineage>
</organism>